<feature type="domain" description="Pre-mRNA-splicing factor 3" evidence="2">
    <location>
        <begin position="14"/>
        <end position="172"/>
    </location>
</feature>
<dbReference type="Pfam" id="PF08572">
    <property type="entry name" value="PRP3"/>
    <property type="match status" value="1"/>
</dbReference>
<reference evidence="3" key="1">
    <citation type="journal article" date="2023" name="G3 (Bethesda)">
        <title>A reference genome for the long-term kleptoplast-retaining sea slug Elysia crispata morphotype clarki.</title>
        <authorList>
            <person name="Eastman K.E."/>
            <person name="Pendleton A.L."/>
            <person name="Shaikh M.A."/>
            <person name="Suttiyut T."/>
            <person name="Ogas R."/>
            <person name="Tomko P."/>
            <person name="Gavelis G."/>
            <person name="Widhalm J.R."/>
            <person name="Wisecaver J.H."/>
        </authorList>
    </citation>
    <scope>NUCLEOTIDE SEQUENCE</scope>
    <source>
        <strain evidence="3">ECLA1</strain>
    </source>
</reference>
<dbReference type="AlphaFoldDB" id="A0AAE1DEG3"/>
<accession>A0AAE1DEG3</accession>
<feature type="region of interest" description="Disordered" evidence="1">
    <location>
        <begin position="144"/>
        <end position="178"/>
    </location>
</feature>
<sequence>MSSSIFFPTRLNGFQRQKRSFKFHERGKFEQQAIRLRAKAQLERLQAEIAQAAKKTGIASAAKIATITPKKEIKEGEVPDIEWWDSFILRRDSYDSIPDEGEIDPQFLDGITHLVEHPTQIAPPVEQKEDISVPVYLTKKERKKLRRQNRREAEKEIQEKIRLGLAPPLEPKGVQPPDSLPRLMSSVYPGKKLLVAPPLPDLW</sequence>
<dbReference type="InterPro" id="IPR027104">
    <property type="entry name" value="Prp3"/>
</dbReference>
<protein>
    <recommendedName>
        <fullName evidence="2">Pre-mRNA-splicing factor 3 domain-containing protein</fullName>
    </recommendedName>
</protein>
<dbReference type="PANTHER" id="PTHR14212">
    <property type="entry name" value="U4/U6-ASSOCIATED RNA SPLICING FACTOR-RELATED"/>
    <property type="match status" value="1"/>
</dbReference>
<feature type="compositionally biased region" description="Basic and acidic residues" evidence="1">
    <location>
        <begin position="150"/>
        <end position="162"/>
    </location>
</feature>
<dbReference type="Proteomes" id="UP001283361">
    <property type="component" value="Unassembled WGS sequence"/>
</dbReference>
<evidence type="ECO:0000313" key="4">
    <source>
        <dbReference type="Proteomes" id="UP001283361"/>
    </source>
</evidence>
<dbReference type="GO" id="GO:0046540">
    <property type="term" value="C:U4/U6 x U5 tri-snRNP complex"/>
    <property type="evidence" value="ECO:0007669"/>
    <property type="project" value="InterPro"/>
</dbReference>
<organism evidence="3 4">
    <name type="scientific">Elysia crispata</name>
    <name type="common">lettuce slug</name>
    <dbReference type="NCBI Taxonomy" id="231223"/>
    <lineage>
        <taxon>Eukaryota</taxon>
        <taxon>Metazoa</taxon>
        <taxon>Spiralia</taxon>
        <taxon>Lophotrochozoa</taxon>
        <taxon>Mollusca</taxon>
        <taxon>Gastropoda</taxon>
        <taxon>Heterobranchia</taxon>
        <taxon>Euthyneura</taxon>
        <taxon>Panpulmonata</taxon>
        <taxon>Sacoglossa</taxon>
        <taxon>Placobranchoidea</taxon>
        <taxon>Plakobranchidae</taxon>
        <taxon>Elysia</taxon>
    </lineage>
</organism>
<dbReference type="EMBL" id="JAWDGP010004139">
    <property type="protein sequence ID" value="KAK3767551.1"/>
    <property type="molecule type" value="Genomic_DNA"/>
</dbReference>
<evidence type="ECO:0000256" key="1">
    <source>
        <dbReference type="SAM" id="MobiDB-lite"/>
    </source>
</evidence>
<dbReference type="GO" id="GO:0000398">
    <property type="term" value="P:mRNA splicing, via spliceosome"/>
    <property type="evidence" value="ECO:0007669"/>
    <property type="project" value="InterPro"/>
</dbReference>
<proteinExistence type="predicted"/>
<comment type="caution">
    <text evidence="3">The sequence shown here is derived from an EMBL/GenBank/DDBJ whole genome shotgun (WGS) entry which is preliminary data.</text>
</comment>
<evidence type="ECO:0000259" key="2">
    <source>
        <dbReference type="Pfam" id="PF08572"/>
    </source>
</evidence>
<evidence type="ECO:0000313" key="3">
    <source>
        <dbReference type="EMBL" id="KAK3767551.1"/>
    </source>
</evidence>
<dbReference type="PANTHER" id="PTHR14212:SF0">
    <property type="entry name" value="U4_U6 SMALL NUCLEAR RIBONUCLEOPROTEIN PRP3"/>
    <property type="match status" value="1"/>
</dbReference>
<gene>
    <name evidence="3" type="ORF">RRG08_029570</name>
</gene>
<name>A0AAE1DEG3_9GAST</name>
<dbReference type="InterPro" id="IPR013881">
    <property type="entry name" value="Pre-mRNA_splic_Prp3_dom"/>
</dbReference>
<keyword evidence="4" id="KW-1185">Reference proteome</keyword>